<dbReference type="Proteomes" id="UP000688137">
    <property type="component" value="Unassembled WGS sequence"/>
</dbReference>
<reference evidence="3" key="1">
    <citation type="submission" date="2021-01" db="EMBL/GenBank/DDBJ databases">
        <authorList>
            <consortium name="Genoscope - CEA"/>
            <person name="William W."/>
        </authorList>
    </citation>
    <scope>NUCLEOTIDE SEQUENCE</scope>
</reference>
<sequence>MQSEARQKQKLVFLGNSFVGKTSIIERFVQNTHDPKSQPTVGIDFISKNMTIDGKNMRLLLWDTAGQERFHSLIPGYVRDAQCAVIVFDVTSRHSFESLDRWFNEVKQTRGNEALIVILGNKIDAERIISSQEARDYAMKKDILYYEVSAKTGKGIEEAMEQICLALPTDHSFLITQSQVNQSQFEQQTVVSNRKSVHQDSNGFKQLQQPQTTKNNQCCAKSQ</sequence>
<dbReference type="InterPro" id="IPR005225">
    <property type="entry name" value="Small_GTP-bd"/>
</dbReference>
<dbReference type="PROSITE" id="PS51421">
    <property type="entry name" value="RAS"/>
    <property type="match status" value="1"/>
</dbReference>
<dbReference type="AlphaFoldDB" id="A0A8S1L0Z0"/>
<dbReference type="InterPro" id="IPR050227">
    <property type="entry name" value="Rab"/>
</dbReference>
<evidence type="ECO:0000256" key="1">
    <source>
        <dbReference type="ARBA" id="ARBA00022741"/>
    </source>
</evidence>
<dbReference type="FunFam" id="3.40.50.300:FF:001586">
    <property type="entry name" value="Small GTP-binding protein, putative"/>
    <property type="match status" value="1"/>
</dbReference>
<proteinExistence type="predicted"/>
<dbReference type="SMART" id="SM00176">
    <property type="entry name" value="RAN"/>
    <property type="match status" value="1"/>
</dbReference>
<evidence type="ECO:0000313" key="4">
    <source>
        <dbReference type="Proteomes" id="UP000688137"/>
    </source>
</evidence>
<keyword evidence="2" id="KW-0342">GTP-binding</keyword>
<protein>
    <submittedName>
        <fullName evidence="3">Uncharacterized protein</fullName>
    </submittedName>
</protein>
<dbReference type="OMA" id="DRWFNEV"/>
<dbReference type="GO" id="GO:0005525">
    <property type="term" value="F:GTP binding"/>
    <property type="evidence" value="ECO:0007669"/>
    <property type="project" value="UniProtKB-KW"/>
</dbReference>
<dbReference type="PROSITE" id="PS51419">
    <property type="entry name" value="RAB"/>
    <property type="match status" value="1"/>
</dbReference>
<dbReference type="SMART" id="SM00173">
    <property type="entry name" value="RAS"/>
    <property type="match status" value="1"/>
</dbReference>
<evidence type="ECO:0000256" key="2">
    <source>
        <dbReference type="ARBA" id="ARBA00023134"/>
    </source>
</evidence>
<keyword evidence="1" id="KW-0547">Nucleotide-binding</keyword>
<organism evidence="3 4">
    <name type="scientific">Paramecium primaurelia</name>
    <dbReference type="NCBI Taxonomy" id="5886"/>
    <lineage>
        <taxon>Eukaryota</taxon>
        <taxon>Sar</taxon>
        <taxon>Alveolata</taxon>
        <taxon>Ciliophora</taxon>
        <taxon>Intramacronucleata</taxon>
        <taxon>Oligohymenophorea</taxon>
        <taxon>Peniculida</taxon>
        <taxon>Parameciidae</taxon>
        <taxon>Paramecium</taxon>
    </lineage>
</organism>
<keyword evidence="4" id="KW-1185">Reference proteome</keyword>
<dbReference type="PROSITE" id="PS51420">
    <property type="entry name" value="RHO"/>
    <property type="match status" value="1"/>
</dbReference>
<dbReference type="InterPro" id="IPR001806">
    <property type="entry name" value="Small_GTPase"/>
</dbReference>
<dbReference type="NCBIfam" id="TIGR00231">
    <property type="entry name" value="small_GTP"/>
    <property type="match status" value="1"/>
</dbReference>
<dbReference type="PROSITE" id="PS51417">
    <property type="entry name" value="ARF"/>
    <property type="match status" value="1"/>
</dbReference>
<dbReference type="SMART" id="SM00175">
    <property type="entry name" value="RAB"/>
    <property type="match status" value="1"/>
</dbReference>
<dbReference type="PANTHER" id="PTHR47977">
    <property type="entry name" value="RAS-RELATED PROTEIN RAB"/>
    <property type="match status" value="1"/>
</dbReference>
<dbReference type="GO" id="GO:0003924">
    <property type="term" value="F:GTPase activity"/>
    <property type="evidence" value="ECO:0007669"/>
    <property type="project" value="InterPro"/>
</dbReference>
<dbReference type="Pfam" id="PF00071">
    <property type="entry name" value="Ras"/>
    <property type="match status" value="1"/>
</dbReference>
<dbReference type="SMART" id="SM00174">
    <property type="entry name" value="RHO"/>
    <property type="match status" value="1"/>
</dbReference>
<accession>A0A8S1L0Z0</accession>
<dbReference type="CDD" id="cd01861">
    <property type="entry name" value="Rab6"/>
    <property type="match status" value="1"/>
</dbReference>
<dbReference type="EMBL" id="CAJJDM010000030">
    <property type="protein sequence ID" value="CAD8061207.1"/>
    <property type="molecule type" value="Genomic_DNA"/>
</dbReference>
<gene>
    <name evidence="3" type="ORF">PPRIM_AZ9-3.1.T0310193</name>
</gene>
<name>A0A8S1L0Z0_PARPR</name>
<comment type="caution">
    <text evidence="3">The sequence shown here is derived from an EMBL/GenBank/DDBJ whole genome shotgun (WGS) entry which is preliminary data.</text>
</comment>
<evidence type="ECO:0000313" key="3">
    <source>
        <dbReference type="EMBL" id="CAD8061207.1"/>
    </source>
</evidence>